<keyword evidence="1" id="KW-1003">Cell membrane</keyword>
<dbReference type="EMBL" id="RJVP01000001">
    <property type="protein sequence ID" value="ROH88237.1"/>
    <property type="molecule type" value="Genomic_DNA"/>
</dbReference>
<keyword evidence="2 5" id="KW-0812">Transmembrane</keyword>
<evidence type="ECO:0000256" key="5">
    <source>
        <dbReference type="SAM" id="Phobius"/>
    </source>
</evidence>
<protein>
    <submittedName>
        <fullName evidence="7">LapA family protein</fullName>
    </submittedName>
</protein>
<dbReference type="RefSeq" id="WP_123236231.1">
    <property type="nucleotide sequence ID" value="NZ_RJVP01000001.1"/>
</dbReference>
<reference evidence="7 8" key="1">
    <citation type="submission" date="2018-10" db="EMBL/GenBank/DDBJ databases">
        <authorList>
            <person name="Chen W.-M."/>
        </authorList>
    </citation>
    <scope>NUCLEOTIDE SEQUENCE [LARGE SCALE GENOMIC DNA]</scope>
    <source>
        <strain evidence="7 8">H-5</strain>
    </source>
</reference>
<feature type="transmembrane region" description="Helical" evidence="5">
    <location>
        <begin position="44"/>
        <end position="65"/>
    </location>
</feature>
<evidence type="ECO:0000313" key="8">
    <source>
        <dbReference type="Proteomes" id="UP000275137"/>
    </source>
</evidence>
<dbReference type="AlphaFoldDB" id="A0A3N0V607"/>
<keyword evidence="8" id="KW-1185">Reference proteome</keyword>
<evidence type="ECO:0000256" key="3">
    <source>
        <dbReference type="ARBA" id="ARBA00022989"/>
    </source>
</evidence>
<proteinExistence type="predicted"/>
<dbReference type="Proteomes" id="UP000275137">
    <property type="component" value="Unassembled WGS sequence"/>
</dbReference>
<sequence>MRATYLFFTAVLFILLLGFALKNADLVELQYYLGFSWRAPLSLMLLITFGLGILFGIVACLTPLIRQRRQLLAYQRELKSLRGDS</sequence>
<organism evidence="7 8">
    <name type="scientific">Pseudomethylobacillus aquaticus</name>
    <dbReference type="NCBI Taxonomy" id="2676064"/>
    <lineage>
        <taxon>Bacteria</taxon>
        <taxon>Pseudomonadati</taxon>
        <taxon>Pseudomonadota</taxon>
        <taxon>Betaproteobacteria</taxon>
        <taxon>Nitrosomonadales</taxon>
        <taxon>Methylophilaceae</taxon>
        <taxon>Pseudomethylobacillus</taxon>
    </lineage>
</organism>
<keyword evidence="4 5" id="KW-0472">Membrane</keyword>
<evidence type="ECO:0000259" key="6">
    <source>
        <dbReference type="Pfam" id="PF06305"/>
    </source>
</evidence>
<name>A0A3N0V607_9PROT</name>
<dbReference type="InterPro" id="IPR010445">
    <property type="entry name" value="LapA_dom"/>
</dbReference>
<gene>
    <name evidence="7" type="ORF">ED236_01850</name>
</gene>
<evidence type="ECO:0000256" key="1">
    <source>
        <dbReference type="ARBA" id="ARBA00022475"/>
    </source>
</evidence>
<feature type="domain" description="Lipopolysaccharide assembly protein A" evidence="6">
    <location>
        <begin position="22"/>
        <end position="82"/>
    </location>
</feature>
<evidence type="ECO:0000256" key="2">
    <source>
        <dbReference type="ARBA" id="ARBA00022692"/>
    </source>
</evidence>
<comment type="caution">
    <text evidence="7">The sequence shown here is derived from an EMBL/GenBank/DDBJ whole genome shotgun (WGS) entry which is preliminary data.</text>
</comment>
<evidence type="ECO:0000313" key="7">
    <source>
        <dbReference type="EMBL" id="ROH88237.1"/>
    </source>
</evidence>
<dbReference type="Pfam" id="PF06305">
    <property type="entry name" value="LapA_dom"/>
    <property type="match status" value="1"/>
</dbReference>
<evidence type="ECO:0000256" key="4">
    <source>
        <dbReference type="ARBA" id="ARBA00023136"/>
    </source>
</evidence>
<accession>A0A3N0V607</accession>
<dbReference type="GO" id="GO:0005886">
    <property type="term" value="C:plasma membrane"/>
    <property type="evidence" value="ECO:0007669"/>
    <property type="project" value="InterPro"/>
</dbReference>
<keyword evidence="3 5" id="KW-1133">Transmembrane helix</keyword>